<sequence>MWNYGECRAPGLQQEESEILTSGPEPACTGGEEEEQLDLDALYDELEALKQRLLLLRSKLVTSPKDQCQAQAAMEDTDESFFTAQSRQLVALRRQNCVLRCQLQSMAGHLNSSRKELKEMDGWRCLVATRIQRMRRELDTFEEFKVQAIHHFGLCIERWEQHKACKVDSNVYQRRMRELIQHIDGRRVQMVPMHCHHQTFQQVRMEIIQTRLFLYNLFDSMLCYFHFFNRQFSLRTSTWTTIQKSITSVAPSSPPNSLRSEFRDSSEL</sequence>
<dbReference type="KEGG" id="dpo:4803472"/>
<keyword evidence="1" id="KW-0175">Coiled coil</keyword>
<evidence type="ECO:0000256" key="1">
    <source>
        <dbReference type="SAM" id="Coils"/>
    </source>
</evidence>
<protein>
    <submittedName>
        <fullName evidence="3">Uncharacterized protein</fullName>
    </submittedName>
</protein>
<dbReference type="GeneID" id="4803472"/>
<organism evidence="2 3">
    <name type="scientific">Drosophila pseudoobscura pseudoobscura</name>
    <name type="common">Fruit fly</name>
    <dbReference type="NCBI Taxonomy" id="46245"/>
    <lineage>
        <taxon>Eukaryota</taxon>
        <taxon>Metazoa</taxon>
        <taxon>Ecdysozoa</taxon>
        <taxon>Arthropoda</taxon>
        <taxon>Hexapoda</taxon>
        <taxon>Insecta</taxon>
        <taxon>Pterygota</taxon>
        <taxon>Neoptera</taxon>
        <taxon>Endopterygota</taxon>
        <taxon>Diptera</taxon>
        <taxon>Brachycera</taxon>
        <taxon>Muscomorpha</taxon>
        <taxon>Ephydroidea</taxon>
        <taxon>Drosophilidae</taxon>
        <taxon>Drosophila</taxon>
        <taxon>Sophophora</taxon>
    </lineage>
</organism>
<proteinExistence type="predicted"/>
<dbReference type="AlphaFoldDB" id="A0A6I8USS3"/>
<evidence type="ECO:0000313" key="3">
    <source>
        <dbReference type="RefSeq" id="XP_001360190.3"/>
    </source>
</evidence>
<dbReference type="Pfam" id="PF15960">
    <property type="entry name" value="DUF4763"/>
    <property type="match status" value="1"/>
</dbReference>
<keyword evidence="2" id="KW-1185">Reference proteome</keyword>
<dbReference type="RefSeq" id="XP_001360190.3">
    <property type="nucleotide sequence ID" value="XM_001360153.4"/>
</dbReference>
<dbReference type="Bgee" id="FBgn0071887">
    <property type="expression patterns" value="Expressed in male reproductive system and 1 other cell type or tissue"/>
</dbReference>
<reference evidence="3" key="2">
    <citation type="submission" date="2025-08" db="UniProtKB">
        <authorList>
            <consortium name="RefSeq"/>
        </authorList>
    </citation>
    <scope>IDENTIFICATION</scope>
    <source>
        <strain evidence="3">MV-25-SWS-2005</strain>
        <tissue evidence="3">Whole body</tissue>
    </source>
</reference>
<name>A0A6I8USS3_DROPS</name>
<dbReference type="InParanoid" id="A0A6I8USS3"/>
<reference evidence="2" key="1">
    <citation type="submission" date="2024-06" db="UniProtKB">
        <authorList>
            <consortium name="RefSeq"/>
        </authorList>
    </citation>
    <scope>NUCLEOTIDE SEQUENCE [LARGE SCALE GENOMIC DNA]</scope>
    <source>
        <strain evidence="2">MV2-25</strain>
    </source>
</reference>
<feature type="coiled-coil region" evidence="1">
    <location>
        <begin position="32"/>
        <end position="59"/>
    </location>
</feature>
<evidence type="ECO:0000313" key="2">
    <source>
        <dbReference type="Proteomes" id="UP000001819"/>
    </source>
</evidence>
<dbReference type="InterPro" id="IPR031883">
    <property type="entry name" value="DUF4763"/>
</dbReference>
<accession>A0A6I8USS3</accession>
<gene>
    <name evidence="3" type="primary">LOC4803472</name>
</gene>
<dbReference type="Proteomes" id="UP000001819">
    <property type="component" value="Chromosome 3"/>
</dbReference>